<protein>
    <submittedName>
        <fullName evidence="1">Uncharacterized protein</fullName>
    </submittedName>
</protein>
<name>A0A835QCV8_VANPL</name>
<proteinExistence type="predicted"/>
<gene>
    <name evidence="1" type="ORF">HPP92_019656</name>
</gene>
<evidence type="ECO:0000313" key="2">
    <source>
        <dbReference type="Proteomes" id="UP000639772"/>
    </source>
</evidence>
<organism evidence="1 2">
    <name type="scientific">Vanilla planifolia</name>
    <name type="common">Vanilla</name>
    <dbReference type="NCBI Taxonomy" id="51239"/>
    <lineage>
        <taxon>Eukaryota</taxon>
        <taxon>Viridiplantae</taxon>
        <taxon>Streptophyta</taxon>
        <taxon>Embryophyta</taxon>
        <taxon>Tracheophyta</taxon>
        <taxon>Spermatophyta</taxon>
        <taxon>Magnoliopsida</taxon>
        <taxon>Liliopsida</taxon>
        <taxon>Asparagales</taxon>
        <taxon>Orchidaceae</taxon>
        <taxon>Vanilloideae</taxon>
        <taxon>Vanilleae</taxon>
        <taxon>Vanilla</taxon>
    </lineage>
</organism>
<sequence>MTGIQAENERDGSEVAESISCALASVQLVLYRCIRLVEETLQPHQLLHSLQYHELCFPFEFMEVYRRLMPVEIMHWCSIKRRLL</sequence>
<comment type="caution">
    <text evidence="1">The sequence shown here is derived from an EMBL/GenBank/DDBJ whole genome shotgun (WGS) entry which is preliminary data.</text>
</comment>
<dbReference type="OrthoDB" id="619536at2759"/>
<reference evidence="1 2" key="1">
    <citation type="journal article" date="2020" name="Nat. Food">
        <title>A phased Vanilla planifolia genome enables genetic improvement of flavour and production.</title>
        <authorList>
            <person name="Hasing T."/>
            <person name="Tang H."/>
            <person name="Brym M."/>
            <person name="Khazi F."/>
            <person name="Huang T."/>
            <person name="Chambers A.H."/>
        </authorList>
    </citation>
    <scope>NUCLEOTIDE SEQUENCE [LARGE SCALE GENOMIC DNA]</scope>
    <source>
        <tissue evidence="1">Leaf</tissue>
    </source>
</reference>
<dbReference type="AlphaFoldDB" id="A0A835QCV8"/>
<evidence type="ECO:0000313" key="1">
    <source>
        <dbReference type="EMBL" id="KAG0465492.1"/>
    </source>
</evidence>
<dbReference type="EMBL" id="JADCNM010000010">
    <property type="protein sequence ID" value="KAG0465492.1"/>
    <property type="molecule type" value="Genomic_DNA"/>
</dbReference>
<dbReference type="Proteomes" id="UP000639772">
    <property type="component" value="Chromosome 10"/>
</dbReference>
<accession>A0A835QCV8</accession>